<dbReference type="Proteomes" id="UP000078200">
    <property type="component" value="Unassembled WGS sequence"/>
</dbReference>
<evidence type="ECO:0000256" key="2">
    <source>
        <dbReference type="ARBA" id="ARBA00022676"/>
    </source>
</evidence>
<evidence type="ECO:0008006" key="6">
    <source>
        <dbReference type="Google" id="ProtNLM"/>
    </source>
</evidence>
<dbReference type="CDD" id="cd03784">
    <property type="entry name" value="GT1_Gtf-like"/>
    <property type="match status" value="1"/>
</dbReference>
<evidence type="ECO:0000313" key="4">
    <source>
        <dbReference type="EnsemblMetazoa" id="GAUT035321-PA"/>
    </source>
</evidence>
<reference evidence="4" key="1">
    <citation type="submission" date="2020-05" db="UniProtKB">
        <authorList>
            <consortium name="EnsemblMetazoa"/>
        </authorList>
    </citation>
    <scope>IDENTIFICATION</scope>
    <source>
        <strain evidence="4">TTRI</strain>
    </source>
</reference>
<dbReference type="SUPFAM" id="SSF53756">
    <property type="entry name" value="UDP-Glycosyltransferase/glycogen phosphorylase"/>
    <property type="match status" value="1"/>
</dbReference>
<dbReference type="InterPro" id="IPR002213">
    <property type="entry name" value="UDP_glucos_trans"/>
</dbReference>
<dbReference type="InterPro" id="IPR050271">
    <property type="entry name" value="UDP-glycosyltransferase"/>
</dbReference>
<keyword evidence="5" id="KW-1185">Reference proteome</keyword>
<sequence length="122" mass="14095">MDVHQDYDDNVFISAWFAQADILASPRVKLFVTHGGLLSTIEPIYHGKPLLGLPLFYDQETNVNRSQQMCFALSFDINDLTKASFRETILEIMTNNKYEQKVKEISQIYHDQPIKPIDLAIY</sequence>
<dbReference type="STRING" id="7395.A0A1A9VF69"/>
<accession>A0A1A9VF69</accession>
<evidence type="ECO:0000313" key="5">
    <source>
        <dbReference type="Proteomes" id="UP000078200"/>
    </source>
</evidence>
<protein>
    <recommendedName>
        <fullName evidence="6">Glucuronosyltransferase</fullName>
    </recommendedName>
</protein>
<name>A0A1A9VF69_GLOAU</name>
<dbReference type="EnsemblMetazoa" id="GAUT035321-RA">
    <property type="protein sequence ID" value="GAUT035321-PA"/>
    <property type="gene ID" value="GAUT035321"/>
</dbReference>
<proteinExistence type="inferred from homology"/>
<dbReference type="PANTHER" id="PTHR48043:SF159">
    <property type="entry name" value="EG:EG0003.4 PROTEIN-RELATED"/>
    <property type="match status" value="1"/>
</dbReference>
<dbReference type="Gene3D" id="3.40.50.2000">
    <property type="entry name" value="Glycogen Phosphorylase B"/>
    <property type="match status" value="1"/>
</dbReference>
<evidence type="ECO:0000256" key="1">
    <source>
        <dbReference type="ARBA" id="ARBA00009995"/>
    </source>
</evidence>
<comment type="similarity">
    <text evidence="1">Belongs to the UDP-glycosyltransferase family.</text>
</comment>
<dbReference type="PANTHER" id="PTHR48043">
    <property type="entry name" value="EG:EG0003.4 PROTEIN-RELATED"/>
    <property type="match status" value="1"/>
</dbReference>
<dbReference type="AlphaFoldDB" id="A0A1A9VF69"/>
<keyword evidence="3" id="KW-0808">Transferase</keyword>
<dbReference type="VEuPathDB" id="VectorBase:GAUT035321"/>
<keyword evidence="2" id="KW-0328">Glycosyltransferase</keyword>
<dbReference type="Pfam" id="PF00201">
    <property type="entry name" value="UDPGT"/>
    <property type="match status" value="1"/>
</dbReference>
<organism evidence="4 5">
    <name type="scientific">Glossina austeni</name>
    <name type="common">Savannah tsetse fly</name>
    <dbReference type="NCBI Taxonomy" id="7395"/>
    <lineage>
        <taxon>Eukaryota</taxon>
        <taxon>Metazoa</taxon>
        <taxon>Ecdysozoa</taxon>
        <taxon>Arthropoda</taxon>
        <taxon>Hexapoda</taxon>
        <taxon>Insecta</taxon>
        <taxon>Pterygota</taxon>
        <taxon>Neoptera</taxon>
        <taxon>Endopterygota</taxon>
        <taxon>Diptera</taxon>
        <taxon>Brachycera</taxon>
        <taxon>Muscomorpha</taxon>
        <taxon>Hippoboscoidea</taxon>
        <taxon>Glossinidae</taxon>
        <taxon>Glossina</taxon>
    </lineage>
</organism>
<evidence type="ECO:0000256" key="3">
    <source>
        <dbReference type="ARBA" id="ARBA00022679"/>
    </source>
</evidence>
<dbReference type="GO" id="GO:0008194">
    <property type="term" value="F:UDP-glycosyltransferase activity"/>
    <property type="evidence" value="ECO:0007669"/>
    <property type="project" value="InterPro"/>
</dbReference>